<sequence>MVTYEQAVAIANAWLNGASPPGRRREVRAHEFDLGWVVWAAPAGTGGVCGVVDRRTGELSTWPSAPVEEVVRMYRDKYSHDPFFSYDPALPPVVGPGNSVVFTYRDSHGGEASVSRSSGPGMPPPEIQIWTELSWMGVCPEEVVGVYSDLYPADLPGGYRGRFLRDTFGDVKVSCSHDYGPTRAVRALGVAALVSQAETARRLPGAPSLPRPNRVPFPAGRTGPATDDGTLEQLLAETFPQVLRYDPGLLAVSGLPEATRRTLARAGLPGLVPHFFAADLPDLPPAGGLFCDTATHLRACGGDLSDPQLAAALGDYVRIGSDGGSAVAVRTVGPDAGSVWAVDVRSGARRYVNRSVAEFGRCLALLSRTLPTMRDQDPYSAGRIVAEFQEALADVDGSVFGGPEHWWAVIVEQMWDGLL</sequence>
<dbReference type="OrthoDB" id="4086734at2"/>
<dbReference type="EMBL" id="LGEM01000120">
    <property type="protein sequence ID" value="KUP95570.1"/>
    <property type="molecule type" value="Genomic_DNA"/>
</dbReference>
<proteinExistence type="predicted"/>
<organism evidence="1 2">
    <name type="scientific">Thermobifida cellulosilytica TB100</name>
    <dbReference type="NCBI Taxonomy" id="665004"/>
    <lineage>
        <taxon>Bacteria</taxon>
        <taxon>Bacillati</taxon>
        <taxon>Actinomycetota</taxon>
        <taxon>Actinomycetes</taxon>
        <taxon>Streptosporangiales</taxon>
        <taxon>Nocardiopsidaceae</taxon>
        <taxon>Thermobifida</taxon>
    </lineage>
</organism>
<comment type="caution">
    <text evidence="1">The sequence shown here is derived from an EMBL/GenBank/DDBJ whole genome shotgun (WGS) entry which is preliminary data.</text>
</comment>
<dbReference type="InterPro" id="IPR025851">
    <property type="entry name" value="SUKH-4"/>
</dbReference>
<dbReference type="RefSeq" id="WP_068755535.1">
    <property type="nucleotide sequence ID" value="NZ_KQ950181.1"/>
</dbReference>
<name>A0A147KE75_THECS</name>
<reference evidence="2" key="1">
    <citation type="journal article" date="2017" name="Acta Aliment.">
        <title>Plant polysaccharide degrading enzyme system of Thermpbifida cellulosilytica TB100 revealed by de novo genome project data.</title>
        <authorList>
            <person name="Toth A."/>
            <person name="Baka E."/>
            <person name="Luzics S."/>
            <person name="Bata-Vidacs I."/>
            <person name="Nagy I."/>
            <person name="Balint B."/>
            <person name="Herceg R."/>
            <person name="Olasz F."/>
            <person name="Wilk T."/>
            <person name="Nagy T."/>
            <person name="Kriszt B."/>
            <person name="Nagy I."/>
            <person name="Kukolya J."/>
        </authorList>
    </citation>
    <scope>NUCLEOTIDE SEQUENCE [LARGE SCALE GENOMIC DNA]</scope>
    <source>
        <strain evidence="2">TB100</strain>
    </source>
</reference>
<dbReference type="Pfam" id="PF14435">
    <property type="entry name" value="SUKH-4"/>
    <property type="match status" value="1"/>
</dbReference>
<keyword evidence="2" id="KW-1185">Reference proteome</keyword>
<evidence type="ECO:0000313" key="2">
    <source>
        <dbReference type="Proteomes" id="UP000074382"/>
    </source>
</evidence>
<dbReference type="InterPro" id="IPR032722">
    <property type="entry name" value="Deaminase_XOO_2897"/>
</dbReference>
<evidence type="ECO:0000313" key="1">
    <source>
        <dbReference type="EMBL" id="KUP95570.1"/>
    </source>
</evidence>
<dbReference type="Proteomes" id="UP000074382">
    <property type="component" value="Unassembled WGS sequence"/>
</dbReference>
<dbReference type="PATRIC" id="fig|665004.4.peg.1994"/>
<protein>
    <submittedName>
        <fullName evidence="1">Uncharacterized protein</fullName>
    </submittedName>
</protein>
<accession>A0A147KE75</accession>
<dbReference type="AlphaFoldDB" id="A0A147KE75"/>
<dbReference type="Pfam" id="PF14440">
    <property type="entry name" value="XOO_2897-deam"/>
    <property type="match status" value="1"/>
</dbReference>
<gene>
    <name evidence="1" type="ORF">AC529_16970</name>
</gene>